<reference evidence="1 2" key="1">
    <citation type="submission" date="2019-09" db="EMBL/GenBank/DDBJ databases">
        <title>FDA dAtabase for Regulatory Grade micrObial Sequences (FDA-ARGOS): Supporting development and validation of Infectious Disease Dx tests.</title>
        <authorList>
            <person name="Sciortino C."/>
            <person name="Tallon L."/>
            <person name="Sadzewicz L."/>
            <person name="Vavikolanu K."/>
            <person name="Mehta A."/>
            <person name="Aluvathingal J."/>
            <person name="Nadendla S."/>
            <person name="Nandy P."/>
            <person name="Geyer C."/>
            <person name="Yan Y."/>
            <person name="Sichtig H."/>
        </authorList>
    </citation>
    <scope>NUCLEOTIDE SEQUENCE [LARGE SCALE GENOMIC DNA]</scope>
    <source>
        <strain evidence="1 2">FDAARGOS_643</strain>
    </source>
</reference>
<organism evidence="1 2">
    <name type="scientific">Paracoccus yeei</name>
    <dbReference type="NCBI Taxonomy" id="147645"/>
    <lineage>
        <taxon>Bacteria</taxon>
        <taxon>Pseudomonadati</taxon>
        <taxon>Pseudomonadota</taxon>
        <taxon>Alphaproteobacteria</taxon>
        <taxon>Rhodobacterales</taxon>
        <taxon>Paracoccaceae</taxon>
        <taxon>Paracoccus</taxon>
    </lineage>
</organism>
<evidence type="ECO:0000313" key="1">
    <source>
        <dbReference type="EMBL" id="QEU08234.1"/>
    </source>
</evidence>
<dbReference type="RefSeq" id="WP_150350423.1">
    <property type="nucleotide sequence ID" value="NZ_CP044081.1"/>
</dbReference>
<protein>
    <submittedName>
        <fullName evidence="1">Uncharacterized protein</fullName>
    </submittedName>
</protein>
<dbReference type="Gene3D" id="3.40.50.1110">
    <property type="entry name" value="SGNH hydrolase"/>
    <property type="match status" value="1"/>
</dbReference>
<gene>
    <name evidence="1" type="ORF">FOB51_09590</name>
</gene>
<dbReference type="EMBL" id="CP044081">
    <property type="protein sequence ID" value="QEU08234.1"/>
    <property type="molecule type" value="Genomic_DNA"/>
</dbReference>
<proteinExistence type="predicted"/>
<name>A0A5P2QQC5_9RHOB</name>
<sequence>MVTTTKNPGQIYQAGVPPSKSDIILFEQEVKQAVTDLENLFAGVGKLFPGRASAVAAGQVGLPATLGQITTREGNYLVLRTAAASADDPLFETAPQWGAVMRIPNDIRVAADIADGMTQARPIAMLSPGGTGAHYTATSNWPLTTGVSLISFVPPVENADFPDLTITGPFGTGGATETRTVLLVGEDGLAPMPGQLRAGARYYGQYNDLAIRIIGLRRPAQSEEKRVTDEAQAGALMHTMASSALEAGGTEDVGIKVIGAPNFSHWVASRGDRGNIILVDGATRWIDLTHLKPGCDDPITIRAITLARLRTPDQVYSVPAGTLVRVYRTTTADYVFEAIGGTVSAITATYPACNFSFITGGQSLASNFLTAGLHGFQRGLLDYNGTARAVFAIDGATGSTGLLPESAGTPGYWWNDAGAGTPGPAALAWKAALDAKPSNQPTPAFIYWAMGQNDVGYMGAGITLARYIAAYQALFAWMRTQIGSNVPIIWSPLGSWDVDGAPSDDKASAIRWAEHSVRAAMTGVHFGPHTFDLPRSFYDVHPTEQGQVIQGYRLAAHVAALLYGNTPNNGPSISALTAVDGGLSYRIDFTPGDPGDPLWRTAWVDGLAFYKPGQDPLSGADVVQTRHLWENNTRLRVWLAEAVTGATLLWPAGTLKEARAGRYVRNTGNSPLRVGIGNHVPLKPARITAS</sequence>
<dbReference type="SUPFAM" id="SSF52266">
    <property type="entry name" value="SGNH hydrolase"/>
    <property type="match status" value="1"/>
</dbReference>
<dbReference type="AlphaFoldDB" id="A0A5P2QQC5"/>
<dbReference type="InterPro" id="IPR036514">
    <property type="entry name" value="SGNH_hydro_sf"/>
</dbReference>
<dbReference type="Proteomes" id="UP000324507">
    <property type="component" value="Chromosome"/>
</dbReference>
<evidence type="ECO:0000313" key="2">
    <source>
        <dbReference type="Proteomes" id="UP000324507"/>
    </source>
</evidence>
<dbReference type="GO" id="GO:0016788">
    <property type="term" value="F:hydrolase activity, acting on ester bonds"/>
    <property type="evidence" value="ECO:0007669"/>
    <property type="project" value="UniProtKB-ARBA"/>
</dbReference>
<accession>A0A5P2QQC5</accession>